<organism evidence="2 3">
    <name type="scientific">Macrostomum lignano</name>
    <dbReference type="NCBI Taxonomy" id="282301"/>
    <lineage>
        <taxon>Eukaryota</taxon>
        <taxon>Metazoa</taxon>
        <taxon>Spiralia</taxon>
        <taxon>Lophotrochozoa</taxon>
        <taxon>Platyhelminthes</taxon>
        <taxon>Rhabditophora</taxon>
        <taxon>Macrostomorpha</taxon>
        <taxon>Macrostomida</taxon>
        <taxon>Macrostomidae</taxon>
        <taxon>Macrostomum</taxon>
    </lineage>
</organism>
<feature type="compositionally biased region" description="Acidic residues" evidence="1">
    <location>
        <begin position="46"/>
        <end position="59"/>
    </location>
</feature>
<feature type="compositionally biased region" description="Low complexity" evidence="1">
    <location>
        <begin position="60"/>
        <end position="74"/>
    </location>
</feature>
<accession>A0A1I8FE98</accession>
<proteinExistence type="predicted"/>
<dbReference type="AlphaFoldDB" id="A0A1I8FE98"/>
<feature type="region of interest" description="Disordered" evidence="1">
    <location>
        <begin position="36"/>
        <end position="84"/>
    </location>
</feature>
<evidence type="ECO:0000313" key="3">
    <source>
        <dbReference type="WBParaSite" id="maker-unitig_29709-snap-gene-0.2-mRNA-1"/>
    </source>
</evidence>
<dbReference type="WBParaSite" id="maker-unitig_29709-snap-gene-0.2-mRNA-1">
    <property type="protein sequence ID" value="maker-unitig_29709-snap-gene-0.2-mRNA-1"/>
    <property type="gene ID" value="maker-unitig_29709-snap-gene-0.2"/>
</dbReference>
<evidence type="ECO:0000256" key="1">
    <source>
        <dbReference type="SAM" id="MobiDB-lite"/>
    </source>
</evidence>
<protein>
    <submittedName>
        <fullName evidence="3">Rho-GAP domain-containing protein</fullName>
    </submittedName>
</protein>
<dbReference type="Proteomes" id="UP000095280">
    <property type="component" value="Unplaced"/>
</dbReference>
<keyword evidence="2" id="KW-1185">Reference proteome</keyword>
<reference evidence="3" key="1">
    <citation type="submission" date="2016-11" db="UniProtKB">
        <authorList>
            <consortium name="WormBaseParasite"/>
        </authorList>
    </citation>
    <scope>IDENTIFICATION</scope>
</reference>
<evidence type="ECO:0000313" key="2">
    <source>
        <dbReference type="Proteomes" id="UP000095280"/>
    </source>
</evidence>
<sequence length="251" mass="25736">DKPAGAGCWKAFSASRGGTGARALGLQCAARRAVAPRADDAGLLSPDDEDNDDCIDDGEALAGEASASRSLRGAGRSRDDSETHWNGELSQLRSASCGRLSHWHARGSGRVARLPAAAGALSVRVHAVPAGLQLALTCLVHTGQGSGTRTPAAASPAESLARRLMESAGAPRPPPGTAVCGQQDSSYRLTGQLLTDLPATLLVPPAEASTILIQHLATERKSLGSASGCGRVRPFAQLFPGNFNPCDSISL</sequence>
<name>A0A1I8FE98_9PLAT</name>